<evidence type="ECO:0000259" key="3">
    <source>
        <dbReference type="PROSITE" id="PS50822"/>
    </source>
</evidence>
<dbReference type="SUPFAM" id="SSF101690">
    <property type="entry name" value="PAZ domain"/>
    <property type="match status" value="1"/>
</dbReference>
<dbReference type="Pfam" id="PF02170">
    <property type="entry name" value="PAZ"/>
    <property type="match status" value="1"/>
</dbReference>
<sequence>MPVPKKRKIEDSLGPYCDNLGIRKSKLQDGNFVHDSTNSTLSNGVVLEILKLWRQKRGDDTLLEKYFRCIFQDGSFHNLKSSALGLWSKRESMRVRKDRDGIAQLETSEFDISAYPYVPPPPPSPELSQHVSTAQLEDLEDAATTSRAPVSEAAKQSNFLQFQIAKQQKQLTSLKKSTQEQAEKRMQATEHYKEAVSEFKPHNVRRRDKRAAQNLASLFAAKKNIKELQKRVSTLEKQLQMKAAEPESKRKLQKRLSYFKSKDSKFEFAVCLDCEKRKDQVEALEAEISKRDSEPPEKTMVDFFQDGKISEKVRLAALELTALDVATGKICDVIEVVSKHIFDAECSRKPSRKAIQNVVDAGQFLAKTFINKEISESGGLGIAKDGTTRRKVKTQETNVLLSNGRHYSLGFSSLPSETGEAIKSDVETKLEELAAVAGDSNFKEQILRKLEFLISDRAANEKKSNKIIKEWSSVILQTTQPQHQVQEYFCMAHVLLAFHTYSLKELKNVADDLGMDFSGYKNPIEKFLKYTSDIFGPVGDYRRVRDVWLEDCRQRNVKSIITNYKDNRFNGLFHVAGQIYHHHLDFIRILENHKNSNFRQSTVLTGLKNKKLILLFKCLGLFFYKITGPYWNAITSGNYSYPQMGPIVKDLRSVVITWEKDPAIILSPSVFCLPQLCIPNRELEGAPSPQDKHTFYQFVSVIAKGFINALDAQVSDLMTGEDPPSSCQFAPPKNLVCERGLGMLDASQRMRPNASLHHHSTVVALKQTRCGGMYPWLAHLSAPVRRLLWQKARKGGRELRELREQHRARDLATQRECHRLSQIPHRPQKQSQLLSRASAKIQALNLPSADEGISKDDWVAVAYPQTWYTGLVVQESAPGSAVVVDFGESSKRLGCFKYPDGRDIQEVERCFIIKTKLSVSPAPNLRYWITDNAREIEELYRKFPLQLSNGQTIECTVARYFMERYKMKLQHPHLPCLQVGQEQKHTYLPLEVCNIVAGQRCIKKLTDMQTSTMIKATARSAPDREKEINNLVAKADFNNDEYLNAFGICVNYEMTELKGRVLSPPKLQYGGRIRRANFNADPYLQTFGISIQTQMMDVQGRVLIPPKLQYGGRTKAQALPNQGVWDMRGKQFYQGIEIRVWAIACFAPQRTVREDALRNFTQQLQRISNDAGMPIMGQPCFCKYATGPDQVEPMFRYLKNTYQGLQLIVVVLPGKTPVYAEVKRVGDICFGLATQCVQAKNINKTTPQTLSNLCLKINVKLGGVNSILLPSIRPHVFREPIIFLGADVTHPPAGDTQKPSIAAVVGSMDAHPSRYSATVRVQEHRQEIIRDLATMVKDLLLQFYHSTRFKPARIVFYRDGVSEGQFGTVLAHELRAVRTACMKLEADYQPGITFIVVQKRHHTRLFCADRRDQTGKSGNIPAGTTVDQGITHPTEFDFYLCSHAGIQGTSRPSHYHVLWDDNRFNADELQILTYQLCHTYVRCTRSVSIPAPAYYAHLVAFRARYHLVEKDHDSDDLFSSGEGSRHSDNSEDRNPLYMARAVTVHPDTSRVMYFA</sequence>
<dbReference type="InterPro" id="IPR003165">
    <property type="entry name" value="Piwi"/>
</dbReference>
<dbReference type="GO" id="GO:0003723">
    <property type="term" value="F:RNA binding"/>
    <property type="evidence" value="ECO:0007669"/>
    <property type="project" value="InterPro"/>
</dbReference>
<dbReference type="FunFam" id="3.40.50.2300:FF:000005">
    <property type="entry name" value="Protein argonaute-2"/>
    <property type="match status" value="1"/>
</dbReference>
<evidence type="ECO:0000313" key="5">
    <source>
        <dbReference type="Proteomes" id="UP001283361"/>
    </source>
</evidence>
<feature type="domain" description="Piwi" evidence="3">
    <location>
        <begin position="1207"/>
        <end position="1508"/>
    </location>
</feature>
<dbReference type="Proteomes" id="UP001283361">
    <property type="component" value="Unassembled WGS sequence"/>
</dbReference>
<dbReference type="InterPro" id="IPR012337">
    <property type="entry name" value="RNaseH-like_sf"/>
</dbReference>
<name>A0AAE1ALN7_9GAST</name>
<evidence type="ECO:0000313" key="4">
    <source>
        <dbReference type="EMBL" id="KAK3790190.1"/>
    </source>
</evidence>
<keyword evidence="5" id="KW-1185">Reference proteome</keyword>
<dbReference type="SMART" id="SM00950">
    <property type="entry name" value="Piwi"/>
    <property type="match status" value="1"/>
</dbReference>
<feature type="coiled-coil region" evidence="1">
    <location>
        <begin position="218"/>
        <end position="245"/>
    </location>
</feature>
<dbReference type="SUPFAM" id="SSF53098">
    <property type="entry name" value="Ribonuclease H-like"/>
    <property type="match status" value="1"/>
</dbReference>
<gene>
    <name evidence="4" type="ORF">RRG08_007795</name>
</gene>
<dbReference type="FunFam" id="3.30.420.10:FF:000001">
    <property type="entry name" value="Protein argonaute-2"/>
    <property type="match status" value="1"/>
</dbReference>
<dbReference type="InterPro" id="IPR003100">
    <property type="entry name" value="PAZ_dom"/>
</dbReference>
<protein>
    <submittedName>
        <fullName evidence="4">Uncharacterized protein</fullName>
    </submittedName>
</protein>
<dbReference type="PROSITE" id="PS50822">
    <property type="entry name" value="PIWI"/>
    <property type="match status" value="1"/>
</dbReference>
<dbReference type="PANTHER" id="PTHR22891">
    <property type="entry name" value="EUKARYOTIC TRANSLATION INITIATION FACTOR 2C"/>
    <property type="match status" value="1"/>
</dbReference>
<dbReference type="InterPro" id="IPR045246">
    <property type="entry name" value="Piwi_ago-like"/>
</dbReference>
<dbReference type="Gene3D" id="3.40.50.2300">
    <property type="match status" value="1"/>
</dbReference>
<dbReference type="CDD" id="cd02846">
    <property type="entry name" value="PAZ_argonaute_like"/>
    <property type="match status" value="1"/>
</dbReference>
<dbReference type="Gene3D" id="3.30.420.10">
    <property type="entry name" value="Ribonuclease H-like superfamily/Ribonuclease H"/>
    <property type="match status" value="1"/>
</dbReference>
<dbReference type="InterPro" id="IPR032472">
    <property type="entry name" value="ArgoL2"/>
</dbReference>
<dbReference type="Pfam" id="PF16487">
    <property type="entry name" value="ArgoMid"/>
    <property type="match status" value="1"/>
</dbReference>
<reference evidence="4" key="1">
    <citation type="journal article" date="2023" name="G3 (Bethesda)">
        <title>A reference genome for the long-term kleptoplast-retaining sea slug Elysia crispata morphotype clarki.</title>
        <authorList>
            <person name="Eastman K.E."/>
            <person name="Pendleton A.L."/>
            <person name="Shaikh M.A."/>
            <person name="Suttiyut T."/>
            <person name="Ogas R."/>
            <person name="Tomko P."/>
            <person name="Gavelis G."/>
            <person name="Widhalm J.R."/>
            <person name="Wisecaver J.H."/>
        </authorList>
    </citation>
    <scope>NUCLEOTIDE SEQUENCE</scope>
    <source>
        <strain evidence="4">ECLA1</strain>
    </source>
</reference>
<dbReference type="Pfam" id="PF16488">
    <property type="entry name" value="ArgoL2"/>
    <property type="match status" value="2"/>
</dbReference>
<dbReference type="PROSITE" id="PS50821">
    <property type="entry name" value="PAZ"/>
    <property type="match status" value="1"/>
</dbReference>
<dbReference type="Gene3D" id="2.170.260.10">
    <property type="entry name" value="paz domain"/>
    <property type="match status" value="1"/>
</dbReference>
<dbReference type="InterPro" id="IPR032473">
    <property type="entry name" value="Argonaute_Mid_dom"/>
</dbReference>
<comment type="caution">
    <text evidence="4">The sequence shown here is derived from an EMBL/GenBank/DDBJ whole genome shotgun (WGS) entry which is preliminary data.</text>
</comment>
<dbReference type="InterPro" id="IPR036397">
    <property type="entry name" value="RNaseH_sf"/>
</dbReference>
<organism evidence="4 5">
    <name type="scientific">Elysia crispata</name>
    <name type="common">lettuce slug</name>
    <dbReference type="NCBI Taxonomy" id="231223"/>
    <lineage>
        <taxon>Eukaryota</taxon>
        <taxon>Metazoa</taxon>
        <taxon>Spiralia</taxon>
        <taxon>Lophotrochozoa</taxon>
        <taxon>Mollusca</taxon>
        <taxon>Gastropoda</taxon>
        <taxon>Heterobranchia</taxon>
        <taxon>Euthyneura</taxon>
        <taxon>Panpulmonata</taxon>
        <taxon>Sacoglossa</taxon>
        <taxon>Placobranchoidea</taxon>
        <taxon>Plakobranchidae</taxon>
        <taxon>Elysia</taxon>
    </lineage>
</organism>
<feature type="domain" description="PAZ" evidence="2">
    <location>
        <begin position="902"/>
        <end position="997"/>
    </location>
</feature>
<accession>A0AAE1ALN7</accession>
<evidence type="ECO:0000259" key="2">
    <source>
        <dbReference type="PROSITE" id="PS50821"/>
    </source>
</evidence>
<dbReference type="CDD" id="cd04657">
    <property type="entry name" value="Piwi_ago-like"/>
    <property type="match status" value="1"/>
</dbReference>
<evidence type="ECO:0000256" key="1">
    <source>
        <dbReference type="SAM" id="Coils"/>
    </source>
</evidence>
<keyword evidence="1" id="KW-0175">Coiled coil</keyword>
<dbReference type="InterPro" id="IPR036085">
    <property type="entry name" value="PAZ_dom_sf"/>
</dbReference>
<dbReference type="Pfam" id="PF02171">
    <property type="entry name" value="Piwi"/>
    <property type="match status" value="1"/>
</dbReference>
<dbReference type="EMBL" id="JAWDGP010001563">
    <property type="protein sequence ID" value="KAK3790190.1"/>
    <property type="molecule type" value="Genomic_DNA"/>
</dbReference>
<proteinExistence type="predicted"/>